<comment type="similarity">
    <text evidence="2">Belongs to the glycosyltransferase 47 family.</text>
</comment>
<evidence type="ECO:0000256" key="2">
    <source>
        <dbReference type="ARBA" id="ARBA00010271"/>
    </source>
</evidence>
<evidence type="ECO:0000259" key="7">
    <source>
        <dbReference type="Pfam" id="PF03016"/>
    </source>
</evidence>
<dbReference type="PANTHER" id="PTHR11062:SF58">
    <property type="entry name" value="XYLOGLUCAN GALACTOSYLTRANSFERASE GT19-RELATED"/>
    <property type="match status" value="1"/>
</dbReference>
<dbReference type="AlphaFoldDB" id="A0A8J5ENW7"/>
<keyword evidence="5" id="KW-0333">Golgi apparatus</keyword>
<dbReference type="Pfam" id="PF03016">
    <property type="entry name" value="Exostosin_GT47"/>
    <property type="match status" value="1"/>
</dbReference>
<gene>
    <name evidence="8" type="ORF">ZIOFF_072768</name>
</gene>
<dbReference type="InterPro" id="IPR004263">
    <property type="entry name" value="Exostosin"/>
</dbReference>
<keyword evidence="3" id="KW-0328">Glycosyltransferase</keyword>
<keyword evidence="4" id="KW-0735">Signal-anchor</keyword>
<keyword evidence="3" id="KW-0808">Transferase</keyword>
<evidence type="ECO:0000313" key="9">
    <source>
        <dbReference type="Proteomes" id="UP000734854"/>
    </source>
</evidence>
<evidence type="ECO:0000256" key="4">
    <source>
        <dbReference type="ARBA" id="ARBA00022968"/>
    </source>
</evidence>
<accession>A0A8J5ENW7</accession>
<dbReference type="PANTHER" id="PTHR11062">
    <property type="entry name" value="EXOSTOSIN HEPARAN SULFATE GLYCOSYLTRANSFERASE -RELATED"/>
    <property type="match status" value="1"/>
</dbReference>
<protein>
    <recommendedName>
        <fullName evidence="7">Exostosin GT47 domain-containing protein</fullName>
    </recommendedName>
</protein>
<dbReference type="EMBL" id="JACMSC010000022">
    <property type="protein sequence ID" value="KAG6468196.1"/>
    <property type="molecule type" value="Genomic_DNA"/>
</dbReference>
<proteinExistence type="inferred from homology"/>
<feature type="signal peptide" evidence="6">
    <location>
        <begin position="1"/>
        <end position="31"/>
    </location>
</feature>
<reference evidence="8 9" key="1">
    <citation type="submission" date="2020-08" db="EMBL/GenBank/DDBJ databases">
        <title>Plant Genome Project.</title>
        <authorList>
            <person name="Zhang R.-G."/>
        </authorList>
    </citation>
    <scope>NUCLEOTIDE SEQUENCE [LARGE SCALE GENOMIC DNA]</scope>
    <source>
        <tissue evidence="8">Rhizome</tissue>
    </source>
</reference>
<feature type="domain" description="Exostosin GT47" evidence="7">
    <location>
        <begin position="48"/>
        <end position="387"/>
    </location>
</feature>
<evidence type="ECO:0000313" key="8">
    <source>
        <dbReference type="EMBL" id="KAG6468196.1"/>
    </source>
</evidence>
<dbReference type="OrthoDB" id="1924787at2759"/>
<dbReference type="InterPro" id="IPR040911">
    <property type="entry name" value="Exostosin_GT47"/>
</dbReference>
<keyword evidence="4" id="KW-0812">Transmembrane</keyword>
<comment type="subcellular location">
    <subcellularLocation>
        <location evidence="1">Golgi apparatus membrane</location>
        <topology evidence="1">Single-pass type II membrane protein</topology>
    </subcellularLocation>
</comment>
<keyword evidence="9" id="KW-1185">Reference proteome</keyword>
<dbReference type="Proteomes" id="UP000734854">
    <property type="component" value="Unassembled WGS sequence"/>
</dbReference>
<organism evidence="8 9">
    <name type="scientific">Zingiber officinale</name>
    <name type="common">Ginger</name>
    <name type="synonym">Amomum zingiber</name>
    <dbReference type="NCBI Taxonomy" id="94328"/>
    <lineage>
        <taxon>Eukaryota</taxon>
        <taxon>Viridiplantae</taxon>
        <taxon>Streptophyta</taxon>
        <taxon>Embryophyta</taxon>
        <taxon>Tracheophyta</taxon>
        <taxon>Spermatophyta</taxon>
        <taxon>Magnoliopsida</taxon>
        <taxon>Liliopsida</taxon>
        <taxon>Zingiberales</taxon>
        <taxon>Zingiberaceae</taxon>
        <taxon>Zingiber</taxon>
    </lineage>
</organism>
<dbReference type="GO" id="GO:0000139">
    <property type="term" value="C:Golgi membrane"/>
    <property type="evidence" value="ECO:0007669"/>
    <property type="project" value="UniProtKB-SubCell"/>
</dbReference>
<comment type="caution">
    <text evidence="8">The sequence shown here is derived from an EMBL/GenBank/DDBJ whole genome shotgun (WGS) entry which is preliminary data.</text>
</comment>
<name>A0A8J5ENW7_ZINOF</name>
<sequence>MKTIFPILFGHMPFPILLLLLFLSWEPSAVAARSGHKAIAIGAANRSQCAGRRIYVRDLPSGFNADLLATCDDFPILFELRESQEKSLLPFLANHGLGPLTYNRSRSWYRTEPLFFELLFHRRLREYSCLVADPVHADAVFVPYYTALAALPYLYSPTNWNDSALHGRDLADWLLRGDRPAIWSRRGGHDHFVAVAGSAWDFDNDPDQPPLWGTAFLGLPELYNLTAIALESRAWPLQEHAVPPPTSFHPATVARLEAWLTRTRRSRRPLLMLFAGGAAPTGGRPNIASSIHAECDLRPDLCELVDCSKGSCVHEPARFMRPMLRARFCLQPPSETPTRRSTFDGILAGCIPVFFEEASAERQFGWHLPRRRYDDFSVTIPKEEVVFGGRRIVDVLQAIPPARVLRMREAVLELAPTVIYRRHGSSAALRARKDAFDIAVDGVLRRIRRRVREMEQGKDPLLLVDEDDDETWTSTSTDGHQ</sequence>
<dbReference type="GO" id="GO:0016757">
    <property type="term" value="F:glycosyltransferase activity"/>
    <property type="evidence" value="ECO:0007669"/>
    <property type="project" value="UniProtKB-KW"/>
</dbReference>
<keyword evidence="6" id="KW-0732">Signal</keyword>
<evidence type="ECO:0000256" key="6">
    <source>
        <dbReference type="SAM" id="SignalP"/>
    </source>
</evidence>
<feature type="chain" id="PRO_5035180196" description="Exostosin GT47 domain-containing protein" evidence="6">
    <location>
        <begin position="32"/>
        <end position="481"/>
    </location>
</feature>
<evidence type="ECO:0000256" key="3">
    <source>
        <dbReference type="ARBA" id="ARBA00022676"/>
    </source>
</evidence>
<evidence type="ECO:0000256" key="5">
    <source>
        <dbReference type="ARBA" id="ARBA00023034"/>
    </source>
</evidence>
<evidence type="ECO:0000256" key="1">
    <source>
        <dbReference type="ARBA" id="ARBA00004323"/>
    </source>
</evidence>